<feature type="domain" description="DEAD/DEAH-box helicase" evidence="6">
    <location>
        <begin position="41"/>
        <end position="102"/>
    </location>
</feature>
<evidence type="ECO:0000256" key="1">
    <source>
        <dbReference type="ARBA" id="ARBA00022763"/>
    </source>
</evidence>
<keyword evidence="3 7" id="KW-0347">Helicase</keyword>
<dbReference type="Gene3D" id="3.40.50.300">
    <property type="entry name" value="P-loop containing nucleotide triphosphate hydrolases"/>
    <property type="match status" value="1"/>
</dbReference>
<evidence type="ECO:0000256" key="4">
    <source>
        <dbReference type="ARBA" id="ARBA00023125"/>
    </source>
</evidence>
<dbReference type="GO" id="GO:0016787">
    <property type="term" value="F:hydrolase activity"/>
    <property type="evidence" value="ECO:0007669"/>
    <property type="project" value="UniProtKB-KW"/>
</dbReference>
<dbReference type="GO" id="GO:0006281">
    <property type="term" value="P:DNA repair"/>
    <property type="evidence" value="ECO:0007669"/>
    <property type="project" value="UniProtKB-KW"/>
</dbReference>
<keyword evidence="5" id="KW-0234">DNA repair</keyword>
<feature type="non-terminal residue" evidence="7">
    <location>
        <position position="1"/>
    </location>
</feature>
<organism evidence="7 8">
    <name type="scientific">Staphylococcus pasteuri_A</name>
    <dbReference type="NCBI Taxonomy" id="3062664"/>
    <lineage>
        <taxon>Bacteria</taxon>
        <taxon>Bacillati</taxon>
        <taxon>Bacillota</taxon>
        <taxon>Bacilli</taxon>
        <taxon>Bacillales</taxon>
        <taxon>Staphylococcaceae</taxon>
        <taxon>Staphylococcus</taxon>
    </lineage>
</organism>
<keyword evidence="3 7" id="KW-0067">ATP-binding</keyword>
<dbReference type="RefSeq" id="WP_303521979.1">
    <property type="nucleotide sequence ID" value="NZ_JAUOQO010000174.1"/>
</dbReference>
<keyword evidence="2" id="KW-0378">Hydrolase</keyword>
<dbReference type="EMBL" id="JAUOQO010000174">
    <property type="protein sequence ID" value="MDO6575079.1"/>
    <property type="molecule type" value="Genomic_DNA"/>
</dbReference>
<protein>
    <submittedName>
        <fullName evidence="7">DEAD/DEAH box helicase</fullName>
    </submittedName>
</protein>
<dbReference type="Proteomes" id="UP001170310">
    <property type="component" value="Unassembled WGS sequence"/>
</dbReference>
<dbReference type="Pfam" id="PF00270">
    <property type="entry name" value="DEAD"/>
    <property type="match status" value="1"/>
</dbReference>
<keyword evidence="4" id="KW-0238">DNA-binding</keyword>
<reference evidence="7" key="1">
    <citation type="submission" date="2023-07" db="EMBL/GenBank/DDBJ databases">
        <title>Genome content predicts the carbon catabolic preferences of heterotrophic bacteria.</title>
        <authorList>
            <person name="Gralka M."/>
        </authorList>
    </citation>
    <scope>NUCLEOTIDE SEQUENCE</scope>
    <source>
        <strain evidence="7">E2R20</strain>
    </source>
</reference>
<gene>
    <name evidence="7" type="ORF">Q4528_13265</name>
</gene>
<accession>A0AAW7YV71</accession>
<dbReference type="PANTHER" id="PTHR47964">
    <property type="entry name" value="ATP-DEPENDENT DNA HELICASE HOMOLOG RECG, CHLOROPLASTIC"/>
    <property type="match status" value="1"/>
</dbReference>
<comment type="caution">
    <text evidence="7">The sequence shown here is derived from an EMBL/GenBank/DDBJ whole genome shotgun (WGS) entry which is preliminary data.</text>
</comment>
<evidence type="ECO:0000256" key="2">
    <source>
        <dbReference type="ARBA" id="ARBA00022801"/>
    </source>
</evidence>
<dbReference type="PANTHER" id="PTHR47964:SF1">
    <property type="entry name" value="ATP-DEPENDENT DNA HELICASE HOMOLOG RECG, CHLOROPLASTIC"/>
    <property type="match status" value="1"/>
</dbReference>
<dbReference type="InterPro" id="IPR011545">
    <property type="entry name" value="DEAD/DEAH_box_helicase_dom"/>
</dbReference>
<dbReference type="SUPFAM" id="SSF52540">
    <property type="entry name" value="P-loop containing nucleoside triphosphate hydrolases"/>
    <property type="match status" value="1"/>
</dbReference>
<evidence type="ECO:0000313" key="8">
    <source>
        <dbReference type="Proteomes" id="UP001170310"/>
    </source>
</evidence>
<sequence length="102" mass="10945">HQVTLALARQNRRRSKGRATVGTQVLQSQVLQYLPYAPTGAQTRAIAEISADMAQSERMNRLLQGDVGSGKTLVAFMALLIAAEAGGQGVMMAPTEILARQH</sequence>
<dbReference type="GO" id="GO:0005524">
    <property type="term" value="F:ATP binding"/>
    <property type="evidence" value="ECO:0007669"/>
    <property type="project" value="InterPro"/>
</dbReference>
<dbReference type="InterPro" id="IPR047112">
    <property type="entry name" value="RecG/Mfd"/>
</dbReference>
<name>A0AAW7YV71_9STAP</name>
<dbReference type="GO" id="GO:0003678">
    <property type="term" value="F:DNA helicase activity"/>
    <property type="evidence" value="ECO:0007669"/>
    <property type="project" value="TreeGrafter"/>
</dbReference>
<dbReference type="InterPro" id="IPR027417">
    <property type="entry name" value="P-loop_NTPase"/>
</dbReference>
<evidence type="ECO:0000256" key="5">
    <source>
        <dbReference type="ARBA" id="ARBA00023204"/>
    </source>
</evidence>
<evidence type="ECO:0000256" key="3">
    <source>
        <dbReference type="ARBA" id="ARBA00022806"/>
    </source>
</evidence>
<dbReference type="AlphaFoldDB" id="A0AAW7YV71"/>
<evidence type="ECO:0000313" key="7">
    <source>
        <dbReference type="EMBL" id="MDO6575079.1"/>
    </source>
</evidence>
<keyword evidence="1" id="KW-0227">DNA damage</keyword>
<feature type="non-terminal residue" evidence="7">
    <location>
        <position position="102"/>
    </location>
</feature>
<keyword evidence="3 7" id="KW-0547">Nucleotide-binding</keyword>
<keyword evidence="8" id="KW-1185">Reference proteome</keyword>
<dbReference type="GO" id="GO:0003677">
    <property type="term" value="F:DNA binding"/>
    <property type="evidence" value="ECO:0007669"/>
    <property type="project" value="UniProtKB-KW"/>
</dbReference>
<proteinExistence type="predicted"/>
<evidence type="ECO:0000259" key="6">
    <source>
        <dbReference type="Pfam" id="PF00270"/>
    </source>
</evidence>